<gene>
    <name evidence="2" type="ORF">N5A92_21560</name>
</gene>
<sequence>MEHELTGVEIFPHIRIVMGIIIGMGITRLLAGIARFVQHPARESISTIHLAWVATMLLMLVHFWWWEVALYDVRHWSFGVFFFLIIYTIVLFLMSVLLFPDDIREYASYEDFFLNRRKWFFGLLASTLILDVVDTYIKGETHFDAYRMELLVSTPVFFILCLVAMRTANRKFHLAMVAINMIYEAVWITTLFNTPN</sequence>
<protein>
    <recommendedName>
        <fullName evidence="4">Transmembrane protein</fullName>
    </recommendedName>
</protein>
<feature type="transmembrane region" description="Helical" evidence="1">
    <location>
        <begin position="172"/>
        <end position="192"/>
    </location>
</feature>
<name>A0ABT2LTC8_9HYPH</name>
<feature type="transmembrane region" description="Helical" evidence="1">
    <location>
        <begin position="119"/>
        <end position="139"/>
    </location>
</feature>
<evidence type="ECO:0000256" key="1">
    <source>
        <dbReference type="SAM" id="Phobius"/>
    </source>
</evidence>
<accession>A0ABT2LTC8</accession>
<comment type="caution">
    <text evidence="2">The sequence shown here is derived from an EMBL/GenBank/DDBJ whole genome shotgun (WGS) entry which is preliminary data.</text>
</comment>
<organism evidence="2 3">
    <name type="scientific">Chelativorans salis</name>
    <dbReference type="NCBI Taxonomy" id="2978478"/>
    <lineage>
        <taxon>Bacteria</taxon>
        <taxon>Pseudomonadati</taxon>
        <taxon>Pseudomonadota</taxon>
        <taxon>Alphaproteobacteria</taxon>
        <taxon>Hyphomicrobiales</taxon>
        <taxon>Phyllobacteriaceae</taxon>
        <taxon>Chelativorans</taxon>
    </lineage>
</organism>
<feature type="transmembrane region" description="Helical" evidence="1">
    <location>
        <begin position="78"/>
        <end position="99"/>
    </location>
</feature>
<evidence type="ECO:0000313" key="3">
    <source>
        <dbReference type="Proteomes" id="UP001320831"/>
    </source>
</evidence>
<keyword evidence="1" id="KW-1133">Transmembrane helix</keyword>
<dbReference type="RefSeq" id="WP_260906201.1">
    <property type="nucleotide sequence ID" value="NZ_JAOCZP010000008.1"/>
</dbReference>
<reference evidence="2 3" key="1">
    <citation type="submission" date="2022-09" db="EMBL/GenBank/DDBJ databases">
        <title>Chelativorans salina sp. nov., a novel slightly halophilic bacterium isolated from a saline lake sediment enrichment.</title>
        <authorList>
            <person name="Gao L."/>
            <person name="Fang B.-Z."/>
            <person name="Li W.-J."/>
        </authorList>
    </citation>
    <scope>NUCLEOTIDE SEQUENCE [LARGE SCALE GENOMIC DNA]</scope>
    <source>
        <strain evidence="2 3">EGI FJ00035</strain>
    </source>
</reference>
<keyword evidence="3" id="KW-1185">Reference proteome</keyword>
<dbReference type="EMBL" id="JAOCZP010000008">
    <property type="protein sequence ID" value="MCT7377611.1"/>
    <property type="molecule type" value="Genomic_DNA"/>
</dbReference>
<feature type="transmembrane region" description="Helical" evidence="1">
    <location>
        <begin position="16"/>
        <end position="37"/>
    </location>
</feature>
<evidence type="ECO:0000313" key="2">
    <source>
        <dbReference type="EMBL" id="MCT7377611.1"/>
    </source>
</evidence>
<proteinExistence type="predicted"/>
<feature type="transmembrane region" description="Helical" evidence="1">
    <location>
        <begin position="49"/>
        <end position="66"/>
    </location>
</feature>
<dbReference type="Proteomes" id="UP001320831">
    <property type="component" value="Unassembled WGS sequence"/>
</dbReference>
<feature type="transmembrane region" description="Helical" evidence="1">
    <location>
        <begin position="145"/>
        <end position="165"/>
    </location>
</feature>
<evidence type="ECO:0008006" key="4">
    <source>
        <dbReference type="Google" id="ProtNLM"/>
    </source>
</evidence>
<keyword evidence="1" id="KW-0812">Transmembrane</keyword>
<keyword evidence="1" id="KW-0472">Membrane</keyword>